<evidence type="ECO:0000313" key="3">
    <source>
        <dbReference type="EMBL" id="QUT05794.1"/>
    </source>
</evidence>
<feature type="domain" description="ChsH2 rubredoxin-like zinc ribbon" evidence="2">
    <location>
        <begin position="17"/>
        <end position="50"/>
    </location>
</feature>
<dbReference type="InterPro" id="IPR012340">
    <property type="entry name" value="NA-bd_OB-fold"/>
</dbReference>
<dbReference type="Pfam" id="PF12172">
    <property type="entry name" value="zf-ChsH2"/>
    <property type="match status" value="1"/>
</dbReference>
<evidence type="ECO:0000259" key="1">
    <source>
        <dbReference type="Pfam" id="PF01796"/>
    </source>
</evidence>
<dbReference type="Gene3D" id="6.10.30.10">
    <property type="match status" value="1"/>
</dbReference>
<proteinExistence type="predicted"/>
<dbReference type="AlphaFoldDB" id="A0A975K7G4"/>
<dbReference type="Proteomes" id="UP000681425">
    <property type="component" value="Chromosome"/>
</dbReference>
<keyword evidence="4" id="KW-1185">Reference proteome</keyword>
<evidence type="ECO:0000313" key="4">
    <source>
        <dbReference type="Proteomes" id="UP000681425"/>
    </source>
</evidence>
<organism evidence="3 4">
    <name type="scientific">Sphingobium phenoxybenzoativorans</name>
    <dbReference type="NCBI Taxonomy" id="1592790"/>
    <lineage>
        <taxon>Bacteria</taxon>
        <taxon>Pseudomonadati</taxon>
        <taxon>Pseudomonadota</taxon>
        <taxon>Alphaproteobacteria</taxon>
        <taxon>Sphingomonadales</taxon>
        <taxon>Sphingomonadaceae</taxon>
        <taxon>Sphingobium</taxon>
    </lineage>
</organism>
<evidence type="ECO:0000259" key="2">
    <source>
        <dbReference type="Pfam" id="PF12172"/>
    </source>
</evidence>
<dbReference type="RefSeq" id="WP_212609305.1">
    <property type="nucleotide sequence ID" value="NZ_CP073910.1"/>
</dbReference>
<dbReference type="PANTHER" id="PTHR34075">
    <property type="entry name" value="BLR3430 PROTEIN"/>
    <property type="match status" value="1"/>
</dbReference>
<dbReference type="Pfam" id="PF01796">
    <property type="entry name" value="OB_ChsH2_C"/>
    <property type="match status" value="1"/>
</dbReference>
<protein>
    <submittedName>
        <fullName evidence="3">OB-fold domain-containing protein</fullName>
    </submittedName>
</protein>
<accession>A0A975K7G4</accession>
<dbReference type="KEGG" id="spph:KFK14_23115"/>
<reference evidence="3" key="1">
    <citation type="submission" date="2021-04" db="EMBL/GenBank/DDBJ databases">
        <title>Isolation of p-tert-butylphenol degrading bacteria Sphingobium phenoxybenzoativorans Tas13 from active sludge.</title>
        <authorList>
            <person name="Li Y."/>
        </authorList>
    </citation>
    <scope>NUCLEOTIDE SEQUENCE</scope>
    <source>
        <strain evidence="3">Tas13</strain>
    </source>
</reference>
<dbReference type="PANTHER" id="PTHR34075:SF5">
    <property type="entry name" value="BLR3430 PROTEIN"/>
    <property type="match status" value="1"/>
</dbReference>
<feature type="domain" description="ChsH2 C-terminal OB-fold" evidence="1">
    <location>
        <begin position="53"/>
        <end position="111"/>
    </location>
</feature>
<dbReference type="InterPro" id="IPR022002">
    <property type="entry name" value="ChsH2_Znr"/>
</dbReference>
<name>A0A975K7G4_9SPHN</name>
<dbReference type="InterPro" id="IPR002878">
    <property type="entry name" value="ChsH2_C"/>
</dbReference>
<dbReference type="EMBL" id="CP073910">
    <property type="protein sequence ID" value="QUT05794.1"/>
    <property type="molecule type" value="Genomic_DNA"/>
</dbReference>
<sequence length="128" mass="14679">MTEFAGDPNFPENREYWEAVAQERLLIKRCVSCEKPHYYPRAYCPFCGGETQWEESKGKGEIYSYTVVRVGAEPYCPAYVTLDEGPTMIAVMVECDFDRLAVGDRVRVVFRRSARDGRMLPMFTPSAD</sequence>
<dbReference type="SUPFAM" id="SSF50249">
    <property type="entry name" value="Nucleic acid-binding proteins"/>
    <property type="match status" value="1"/>
</dbReference>
<dbReference type="InterPro" id="IPR052513">
    <property type="entry name" value="Thioester_dehydratase-like"/>
</dbReference>
<gene>
    <name evidence="3" type="ORF">KFK14_23115</name>
</gene>